<evidence type="ECO:0000256" key="1">
    <source>
        <dbReference type="SAM" id="MobiDB-lite"/>
    </source>
</evidence>
<feature type="region of interest" description="Disordered" evidence="1">
    <location>
        <begin position="23"/>
        <end position="43"/>
    </location>
</feature>
<reference evidence="2 3" key="1">
    <citation type="journal article" date="2020" name="J. Phycol.">
        <title>Comparative genome analysis reveals Cyanidiococcus gen. nov., a new extremophilic red algal genus sister to Cyanidioschyzon (Cyanidioschyzonaceae, Rhodophyta).</title>
        <authorList>
            <person name="Liu S.-L."/>
            <person name="Chiang Y.-R."/>
            <person name="Yoon H.S."/>
            <person name="Fu H.-Y."/>
        </authorList>
    </citation>
    <scope>NUCLEOTIDE SEQUENCE [LARGE SCALE GENOMIC DNA]</scope>
    <source>
        <strain evidence="2 3">THAL066</strain>
    </source>
</reference>
<accession>A0A7J7ID12</accession>
<gene>
    <name evidence="2" type="ORF">F1559_002130</name>
</gene>
<dbReference type="AlphaFoldDB" id="A0A7J7ID12"/>
<keyword evidence="3" id="KW-1185">Reference proteome</keyword>
<evidence type="ECO:0000313" key="3">
    <source>
        <dbReference type="Proteomes" id="UP000530660"/>
    </source>
</evidence>
<organism evidence="2 3">
    <name type="scientific">Cyanidiococcus yangmingshanensis</name>
    <dbReference type="NCBI Taxonomy" id="2690220"/>
    <lineage>
        <taxon>Eukaryota</taxon>
        <taxon>Rhodophyta</taxon>
        <taxon>Bangiophyceae</taxon>
        <taxon>Cyanidiales</taxon>
        <taxon>Cyanidiaceae</taxon>
        <taxon>Cyanidiococcus</taxon>
    </lineage>
</organism>
<protein>
    <submittedName>
        <fullName evidence="2">Uncharacterized protein</fullName>
    </submittedName>
</protein>
<name>A0A7J7ID12_9RHOD</name>
<proteinExistence type="predicted"/>
<dbReference type="EMBL" id="VWRR01000019">
    <property type="protein sequence ID" value="KAF6000574.1"/>
    <property type="molecule type" value="Genomic_DNA"/>
</dbReference>
<evidence type="ECO:0000313" key="2">
    <source>
        <dbReference type="EMBL" id="KAF6000574.1"/>
    </source>
</evidence>
<feature type="compositionally biased region" description="Basic and acidic residues" evidence="1">
    <location>
        <begin position="27"/>
        <end position="37"/>
    </location>
</feature>
<comment type="caution">
    <text evidence="2">The sequence shown here is derived from an EMBL/GenBank/DDBJ whole genome shotgun (WGS) entry which is preliminary data.</text>
</comment>
<dbReference type="Proteomes" id="UP000530660">
    <property type="component" value="Unassembled WGS sequence"/>
</dbReference>
<feature type="region of interest" description="Disordered" evidence="1">
    <location>
        <begin position="85"/>
        <end position="112"/>
    </location>
</feature>
<sequence>MWFFVAAIHLVQNLPNFFWTVAHGRRRDPNDPDEQRGLQRPAPFYARSDMLRQDYWSSVRSQLDHDCWQFARESFLRECSTVKATPSEAGGTAAELSATSPAPRLGTSPGHR</sequence>